<comment type="similarity">
    <text evidence="3">Belongs to the TRAFAC class YlqF/YawG GTPase family. MTG1 subfamily.</text>
</comment>
<dbReference type="Gene3D" id="1.10.1580.10">
    <property type="match status" value="1"/>
</dbReference>
<reference evidence="7 8" key="1">
    <citation type="submission" date="2018-02" db="EMBL/GenBank/DDBJ databases">
        <title>The genomes of Aspergillus section Nigri reveals drivers in fungal speciation.</title>
        <authorList>
            <consortium name="DOE Joint Genome Institute"/>
            <person name="Vesth T.C."/>
            <person name="Nybo J."/>
            <person name="Theobald S."/>
            <person name="Brandl J."/>
            <person name="Frisvad J.C."/>
            <person name="Nielsen K.F."/>
            <person name="Lyhne E.K."/>
            <person name="Kogle M.E."/>
            <person name="Kuo A."/>
            <person name="Riley R."/>
            <person name="Clum A."/>
            <person name="Nolan M."/>
            <person name="Lipzen A."/>
            <person name="Salamov A."/>
            <person name="Henrissat B."/>
            <person name="Wiebenga A."/>
            <person name="De vries R.P."/>
            <person name="Grigoriev I.V."/>
            <person name="Mortensen U.H."/>
            <person name="Andersen M.R."/>
            <person name="Baker S.E."/>
        </authorList>
    </citation>
    <scope>NUCLEOTIDE SEQUENCE [LARGE SCALE GENOMIC DNA]</scope>
    <source>
        <strain evidence="7 8">CBS 707.79</strain>
    </source>
</reference>
<evidence type="ECO:0000259" key="6">
    <source>
        <dbReference type="PROSITE" id="PS51721"/>
    </source>
</evidence>
<comment type="function">
    <text evidence="3">Mitochondrial GTPase involved in assembly of the large ribosomal subunit. Plays a role in expression of the mitochondrial translational machinery.</text>
</comment>
<sequence length="340" mass="38239">MAARFIPRQAFPYHGSIPRSYFLGHHKAGLTAMKAKLSAVDYIIECRDARAPITSMNPLFEEALGKTRRMIVYTKRDLATDPGSEQRSRMENTIRFLDGNTPSVFLSTTIRADLSRVLSRLRTEAEAVQKIVGSRVMVVGMPNVGKSTLLNNLRRLSTNKSKAVRTGAQPGITRKVATPVKILELEDESPVYLMDTPGVFMPYVPDAENMLKLSLCGCVKDSVISLVTMADYLLYHMNLQDPHIYKQWSDPTNEIGELLDKFARQTGLLSKGGHPNIDLAALNFVQRWRSGHLGKLMLDNLQEEKRRREENPGEPDAEAEQSITQALKMSRKMKAQRPKQ</sequence>
<dbReference type="GO" id="GO:0005743">
    <property type="term" value="C:mitochondrial inner membrane"/>
    <property type="evidence" value="ECO:0007669"/>
    <property type="project" value="UniProtKB-SubCell"/>
</dbReference>
<gene>
    <name evidence="7" type="ORF">BO71DRAFT_395271</name>
</gene>
<dbReference type="InterPro" id="IPR006073">
    <property type="entry name" value="GTP-bd"/>
</dbReference>
<evidence type="ECO:0000313" key="8">
    <source>
        <dbReference type="Proteomes" id="UP000247810"/>
    </source>
</evidence>
<dbReference type="GO" id="GO:0032543">
    <property type="term" value="P:mitochondrial translation"/>
    <property type="evidence" value="ECO:0007669"/>
    <property type="project" value="TreeGrafter"/>
</dbReference>
<feature type="compositionally biased region" description="Basic residues" evidence="5">
    <location>
        <begin position="329"/>
        <end position="340"/>
    </location>
</feature>
<dbReference type="InterPro" id="IPR016478">
    <property type="entry name" value="GTPase_MTG1"/>
</dbReference>
<evidence type="ECO:0000256" key="1">
    <source>
        <dbReference type="ARBA" id="ARBA00022741"/>
    </source>
</evidence>
<keyword evidence="3" id="KW-0496">Mitochondrion</keyword>
<evidence type="ECO:0000256" key="2">
    <source>
        <dbReference type="ARBA" id="ARBA00023134"/>
    </source>
</evidence>
<keyword evidence="8" id="KW-1185">Reference proteome</keyword>
<dbReference type="EMBL" id="KZ825811">
    <property type="protein sequence ID" value="PYH98494.1"/>
    <property type="molecule type" value="Genomic_DNA"/>
</dbReference>
<proteinExistence type="inferred from homology"/>
<dbReference type="InterPro" id="IPR027417">
    <property type="entry name" value="P-loop_NTPase"/>
</dbReference>
<protein>
    <recommendedName>
        <fullName evidence="3">Mitochondrial GTPase 1</fullName>
    </recommendedName>
</protein>
<dbReference type="Pfam" id="PF01926">
    <property type="entry name" value="MMR_HSR1"/>
    <property type="match status" value="1"/>
</dbReference>
<keyword evidence="2 3" id="KW-0342">GTP-binding</keyword>
<dbReference type="STRING" id="1448320.A0A319DPD1"/>
<organism evidence="7 8">
    <name type="scientific">Aspergillus ellipticus CBS 707.79</name>
    <dbReference type="NCBI Taxonomy" id="1448320"/>
    <lineage>
        <taxon>Eukaryota</taxon>
        <taxon>Fungi</taxon>
        <taxon>Dikarya</taxon>
        <taxon>Ascomycota</taxon>
        <taxon>Pezizomycotina</taxon>
        <taxon>Eurotiomycetes</taxon>
        <taxon>Eurotiomycetidae</taxon>
        <taxon>Eurotiales</taxon>
        <taxon>Aspergillaceae</taxon>
        <taxon>Aspergillus</taxon>
        <taxon>Aspergillus subgen. Circumdati</taxon>
    </lineage>
</organism>
<keyword evidence="1 3" id="KW-0547">Nucleotide-binding</keyword>
<dbReference type="VEuPathDB" id="FungiDB:BO71DRAFT_395271"/>
<dbReference type="FunFam" id="1.10.1580.10:FF:000009">
    <property type="entry name" value="Mitochondrial GTPase 1"/>
    <property type="match status" value="1"/>
</dbReference>
<dbReference type="CDD" id="cd01856">
    <property type="entry name" value="YlqF"/>
    <property type="match status" value="1"/>
</dbReference>
<dbReference type="GO" id="GO:0003924">
    <property type="term" value="F:GTPase activity"/>
    <property type="evidence" value="ECO:0007669"/>
    <property type="project" value="TreeGrafter"/>
</dbReference>
<dbReference type="InterPro" id="IPR030378">
    <property type="entry name" value="G_CP_dom"/>
</dbReference>
<feature type="domain" description="CP-type G" evidence="6">
    <location>
        <begin position="27"/>
        <end position="202"/>
    </location>
</feature>
<dbReference type="PANTHER" id="PTHR45782:SF4">
    <property type="entry name" value="MITOCHONDRIAL RIBOSOME-ASSOCIATED GTPASE 1"/>
    <property type="match status" value="1"/>
</dbReference>
<evidence type="ECO:0000256" key="3">
    <source>
        <dbReference type="PIRNR" id="PIRNR006230"/>
    </source>
</evidence>
<feature type="binding site" evidence="4">
    <location>
        <position position="198"/>
    </location>
    <ligand>
        <name>GTP</name>
        <dbReference type="ChEBI" id="CHEBI:37565"/>
    </ligand>
</feature>
<evidence type="ECO:0000313" key="7">
    <source>
        <dbReference type="EMBL" id="PYH98494.1"/>
    </source>
</evidence>
<keyword evidence="7" id="KW-0378">Hydrolase</keyword>
<dbReference type="SUPFAM" id="SSF52540">
    <property type="entry name" value="P-loop containing nucleoside triphosphate hydrolases"/>
    <property type="match status" value="1"/>
</dbReference>
<dbReference type="Proteomes" id="UP000247810">
    <property type="component" value="Unassembled WGS sequence"/>
</dbReference>
<comment type="subcellular location">
    <subcellularLocation>
        <location evidence="3">Mitochondrion inner membrane</location>
        <topology evidence="3">Peripheral membrane protein</topology>
    </subcellularLocation>
</comment>
<dbReference type="AlphaFoldDB" id="A0A319DPD1"/>
<dbReference type="InterPro" id="IPR023179">
    <property type="entry name" value="GTP-bd_ortho_bundle_sf"/>
</dbReference>
<evidence type="ECO:0000256" key="4">
    <source>
        <dbReference type="PIRSR" id="PIRSR006230-1"/>
    </source>
</evidence>
<dbReference type="PIRSF" id="PIRSF006230">
    <property type="entry name" value="MG442"/>
    <property type="match status" value="1"/>
</dbReference>
<dbReference type="PANTHER" id="PTHR45782">
    <property type="entry name" value="MITOCHONDRIAL RIBOSOME-ASSOCIATED GTPASE 1"/>
    <property type="match status" value="1"/>
</dbReference>
<feature type="binding site" evidence="4">
    <location>
        <begin position="143"/>
        <end position="148"/>
    </location>
    <ligand>
        <name>GTP</name>
        <dbReference type="ChEBI" id="CHEBI:37565"/>
    </ligand>
</feature>
<dbReference type="Gene3D" id="3.40.50.300">
    <property type="entry name" value="P-loop containing nucleotide triphosphate hydrolases"/>
    <property type="match status" value="1"/>
</dbReference>
<feature type="region of interest" description="Disordered" evidence="5">
    <location>
        <begin position="304"/>
        <end position="340"/>
    </location>
</feature>
<accession>A0A319DPD1</accession>
<evidence type="ECO:0000256" key="5">
    <source>
        <dbReference type="SAM" id="MobiDB-lite"/>
    </source>
</evidence>
<dbReference type="GO" id="GO:0005525">
    <property type="term" value="F:GTP binding"/>
    <property type="evidence" value="ECO:0007669"/>
    <property type="project" value="UniProtKB-KW"/>
</dbReference>
<dbReference type="OrthoDB" id="269151at2759"/>
<name>A0A319DPD1_9EURO</name>
<dbReference type="PROSITE" id="PS51721">
    <property type="entry name" value="G_CP"/>
    <property type="match status" value="1"/>
</dbReference>